<dbReference type="GO" id="GO:0003735">
    <property type="term" value="F:structural constituent of ribosome"/>
    <property type="evidence" value="ECO:0007669"/>
    <property type="project" value="UniProtKB-UniRule"/>
</dbReference>
<dbReference type="AlphaFoldDB" id="A0A098VVG1"/>
<evidence type="ECO:0000256" key="6">
    <source>
        <dbReference type="HAMAP-Rule" id="MF_03015"/>
    </source>
</evidence>
<proteinExistence type="inferred from homology"/>
<dbReference type="HAMAP" id="MF_03015">
    <property type="entry name" value="Ribosomal_S2_euk"/>
    <property type="match status" value="1"/>
</dbReference>
<dbReference type="Proteomes" id="UP000029725">
    <property type="component" value="Unassembled WGS sequence"/>
</dbReference>
<dbReference type="PANTHER" id="PTHR11489">
    <property type="entry name" value="40S RIBOSOMAL PROTEIN SA"/>
    <property type="match status" value="1"/>
</dbReference>
<evidence type="ECO:0000256" key="7">
    <source>
        <dbReference type="RuleBase" id="RU003631"/>
    </source>
</evidence>
<reference evidence="9 10" key="1">
    <citation type="submission" date="2014-04" db="EMBL/GenBank/DDBJ databases">
        <title>A new species of microsporidia sheds light on the evolution of extreme parasitism.</title>
        <authorList>
            <person name="Haag K.L."/>
            <person name="James T.Y."/>
            <person name="Larsson R."/>
            <person name="Schaer T.M."/>
            <person name="Refardt D."/>
            <person name="Pombert J.-F."/>
            <person name="Ebert D."/>
        </authorList>
    </citation>
    <scope>NUCLEOTIDE SEQUENCE [LARGE SCALE GENOMIC DNA]</scope>
    <source>
        <strain evidence="9 10">UGP3</strain>
        <tissue evidence="9">Spores</tissue>
    </source>
</reference>
<dbReference type="RefSeq" id="XP_013239306.1">
    <property type="nucleotide sequence ID" value="XM_013383852.1"/>
</dbReference>
<name>A0A098VVG1_9MICR</name>
<evidence type="ECO:0000256" key="1">
    <source>
        <dbReference type="ARBA" id="ARBA00004496"/>
    </source>
</evidence>
<evidence type="ECO:0000256" key="3">
    <source>
        <dbReference type="ARBA" id="ARBA00022490"/>
    </source>
</evidence>
<dbReference type="InterPro" id="IPR027498">
    <property type="entry name" value="Ribosomal_uS2_euk"/>
</dbReference>
<protein>
    <recommendedName>
        <fullName evidence="6">Small ribosomal subunit protein uS2</fullName>
    </recommendedName>
</protein>
<comment type="similarity">
    <text evidence="2 6 7">Belongs to the universal ribosomal protein uS2 family.</text>
</comment>
<dbReference type="OrthoDB" id="414863at2759"/>
<dbReference type="GO" id="GO:0000028">
    <property type="term" value="P:ribosomal small subunit assembly"/>
    <property type="evidence" value="ECO:0007669"/>
    <property type="project" value="UniProtKB-UniRule"/>
</dbReference>
<dbReference type="VEuPathDB" id="MicrosporidiaDB:DI09_12p20"/>
<keyword evidence="4 6" id="KW-0689">Ribosomal protein</keyword>
<dbReference type="InterPro" id="IPR018130">
    <property type="entry name" value="Ribosomal_uS2_CS"/>
</dbReference>
<dbReference type="GO" id="GO:0022627">
    <property type="term" value="C:cytosolic small ribosomal subunit"/>
    <property type="evidence" value="ECO:0007669"/>
    <property type="project" value="UniProtKB-UniRule"/>
</dbReference>
<feature type="region of interest" description="Disordered" evidence="8">
    <location>
        <begin position="240"/>
        <end position="275"/>
    </location>
</feature>
<dbReference type="GeneID" id="25258248"/>
<dbReference type="Gene3D" id="3.40.50.10490">
    <property type="entry name" value="Glucose-6-phosphate isomerase like protein, domain 1"/>
    <property type="match status" value="1"/>
</dbReference>
<evidence type="ECO:0000256" key="2">
    <source>
        <dbReference type="ARBA" id="ARBA00006242"/>
    </source>
</evidence>
<dbReference type="CDD" id="cd01425">
    <property type="entry name" value="RPS2"/>
    <property type="match status" value="1"/>
</dbReference>
<comment type="caution">
    <text evidence="9">The sequence shown here is derived from an EMBL/GenBank/DDBJ whole genome shotgun (WGS) entry which is preliminary data.</text>
</comment>
<dbReference type="SUPFAM" id="SSF52313">
    <property type="entry name" value="Ribosomal protein S2"/>
    <property type="match status" value="1"/>
</dbReference>
<accession>A0A098VVG1</accession>
<dbReference type="InterPro" id="IPR005707">
    <property type="entry name" value="Ribosomal_uS2_euk/arc"/>
</dbReference>
<dbReference type="PROSITE" id="PS00963">
    <property type="entry name" value="RIBOSOMAL_S2_2"/>
    <property type="match status" value="1"/>
</dbReference>
<keyword evidence="5 6" id="KW-0687">Ribonucleoprotein</keyword>
<comment type="function">
    <text evidence="6">Required for the assembly and/or stability of the 40S ribosomal subunit. Required for the processing of the 20S rRNA-precursor to mature 18S rRNA in a late step of the maturation of 40S ribosomal subunits.</text>
</comment>
<comment type="subunit">
    <text evidence="6">Component of the small ribosomal subunit. Mature ribosomes consist of a small (40S) and a large (60S) subunit. The 40S subunit contains about 33 different proteins and 1 molecule of RNA (18S). The 60S subunit contains about 49 different proteins and 3 molecules of RNA (25S, 5.8S and 5S). Interacts with RPS21.</text>
</comment>
<evidence type="ECO:0000256" key="4">
    <source>
        <dbReference type="ARBA" id="ARBA00022980"/>
    </source>
</evidence>
<evidence type="ECO:0000256" key="8">
    <source>
        <dbReference type="SAM" id="MobiDB-lite"/>
    </source>
</evidence>
<keyword evidence="10" id="KW-1185">Reference proteome</keyword>
<dbReference type="NCBIfam" id="TIGR01012">
    <property type="entry name" value="uS2_euk_arch"/>
    <property type="match status" value="1"/>
</dbReference>
<comment type="subcellular location">
    <subcellularLocation>
        <location evidence="1 6">Cytoplasm</location>
    </subcellularLocation>
</comment>
<dbReference type="HOGENOM" id="CLU_058171_0_1_1"/>
<keyword evidence="3 6" id="KW-0963">Cytoplasm</keyword>
<dbReference type="InterPro" id="IPR023591">
    <property type="entry name" value="Ribosomal_uS2_flav_dom_sf"/>
</dbReference>
<evidence type="ECO:0000256" key="5">
    <source>
        <dbReference type="ARBA" id="ARBA00023274"/>
    </source>
</evidence>
<dbReference type="EMBL" id="JMKJ01000033">
    <property type="protein sequence ID" value="KGG52834.1"/>
    <property type="molecule type" value="Genomic_DNA"/>
</dbReference>
<evidence type="ECO:0000313" key="10">
    <source>
        <dbReference type="Proteomes" id="UP000029725"/>
    </source>
</evidence>
<dbReference type="Pfam" id="PF00318">
    <property type="entry name" value="Ribosomal_S2"/>
    <property type="match status" value="2"/>
</dbReference>
<organism evidence="9 10">
    <name type="scientific">Mitosporidium daphniae</name>
    <dbReference type="NCBI Taxonomy" id="1485682"/>
    <lineage>
        <taxon>Eukaryota</taxon>
        <taxon>Fungi</taxon>
        <taxon>Fungi incertae sedis</taxon>
        <taxon>Microsporidia</taxon>
        <taxon>Mitosporidium</taxon>
    </lineage>
</organism>
<evidence type="ECO:0000313" key="9">
    <source>
        <dbReference type="EMBL" id="KGG52834.1"/>
    </source>
</evidence>
<dbReference type="InterPro" id="IPR001865">
    <property type="entry name" value="Ribosomal_uS2"/>
</dbReference>
<sequence>MSTSRSPAALKLTPEDTTLLLAANTQIGSKNCETSMAPYVFNRRSDGIFIFNLLKTWEKIVFAARAIVAIENPADACVVSARPYGQRAVHKFAQYTGVKAIAGRFTPGTFTNYITRSFKEPRLVIVTDPRTDHQPIKEAAYVNIPTIAICDSDSPLAYIDIAIPGNNKGKHSIGLIYYLLAREVLRLRGVISRDQPWEVIPDMFFFRDPEESASEKAEETPFDDYDISDVHQMTNLRNREPSMLEVGENGPSWSEPAGTWNSSEAPVEKGTWGDA</sequence>
<dbReference type="FunFam" id="3.40.50.10490:FF:000017">
    <property type="entry name" value="40S ribosomal protein SA"/>
    <property type="match status" value="1"/>
</dbReference>
<dbReference type="PRINTS" id="PR00395">
    <property type="entry name" value="RIBOSOMALS2"/>
</dbReference>
<gene>
    <name evidence="6" type="primary">RPS0</name>
    <name evidence="9" type="ORF">DI09_12p20</name>
</gene>
<dbReference type="GO" id="GO:0006412">
    <property type="term" value="P:translation"/>
    <property type="evidence" value="ECO:0007669"/>
    <property type="project" value="UniProtKB-UniRule"/>
</dbReference>